<keyword evidence="1" id="KW-0732">Signal</keyword>
<keyword evidence="2" id="KW-0378">Hydrolase</keyword>
<accession>A0A444UP60</accession>
<dbReference type="GO" id="GO:0016787">
    <property type="term" value="F:hydrolase activity"/>
    <property type="evidence" value="ECO:0007669"/>
    <property type="project" value="UniProtKB-KW"/>
</dbReference>
<keyword evidence="3" id="KW-1185">Reference proteome</keyword>
<reference evidence="2 3" key="1">
    <citation type="submission" date="2019-01" db="EMBL/GenBank/DDBJ databases">
        <title>Draft Genome and Complete Hox-Cluster Characterization of the Sterlet Sturgeon (Acipenser ruthenus).</title>
        <authorList>
            <person name="Wei Q."/>
        </authorList>
    </citation>
    <scope>NUCLEOTIDE SEQUENCE [LARGE SCALE GENOMIC DNA]</scope>
    <source>
        <strain evidence="2">WHYD16114868_AA</strain>
        <tissue evidence="2">Blood</tissue>
    </source>
</reference>
<sequence length="93" mass="11058">MLRESKWLYYIAVLTWEGAVSAVSQDAIEDARFAKNDTVIDEWDEDFDTGKVKKIKFKKEKKRNFNVFQKMQTHRNFWSATHPGKFASLGYRY</sequence>
<name>A0A444UP60_ACIRT</name>
<comment type="caution">
    <text evidence="2">The sequence shown here is derived from an EMBL/GenBank/DDBJ whole genome shotgun (WGS) entry which is preliminary data.</text>
</comment>
<dbReference type="EMBL" id="SCEB01214158">
    <property type="protein sequence ID" value="RXM36940.1"/>
    <property type="molecule type" value="Genomic_DNA"/>
</dbReference>
<evidence type="ECO:0000313" key="3">
    <source>
        <dbReference type="Proteomes" id="UP000289886"/>
    </source>
</evidence>
<organism evidence="2 3">
    <name type="scientific">Acipenser ruthenus</name>
    <name type="common">Sterlet sturgeon</name>
    <dbReference type="NCBI Taxonomy" id="7906"/>
    <lineage>
        <taxon>Eukaryota</taxon>
        <taxon>Metazoa</taxon>
        <taxon>Chordata</taxon>
        <taxon>Craniata</taxon>
        <taxon>Vertebrata</taxon>
        <taxon>Euteleostomi</taxon>
        <taxon>Actinopterygii</taxon>
        <taxon>Chondrostei</taxon>
        <taxon>Acipenseriformes</taxon>
        <taxon>Acipenseridae</taxon>
        <taxon>Acipenser</taxon>
    </lineage>
</organism>
<evidence type="ECO:0000256" key="1">
    <source>
        <dbReference type="SAM" id="SignalP"/>
    </source>
</evidence>
<feature type="signal peptide" evidence="1">
    <location>
        <begin position="1"/>
        <end position="22"/>
    </location>
</feature>
<feature type="chain" id="PRO_5019328242" evidence="1">
    <location>
        <begin position="23"/>
        <end position="93"/>
    </location>
</feature>
<gene>
    <name evidence="2" type="ORF">EOD39_3255</name>
</gene>
<evidence type="ECO:0000313" key="2">
    <source>
        <dbReference type="EMBL" id="RXM36940.1"/>
    </source>
</evidence>
<dbReference type="Proteomes" id="UP000289886">
    <property type="component" value="Unassembled WGS sequence"/>
</dbReference>
<proteinExistence type="predicted"/>
<protein>
    <submittedName>
        <fullName evidence="2">Ubiquitin carboxyl-terminal hydrolase 36</fullName>
    </submittedName>
</protein>
<dbReference type="AlphaFoldDB" id="A0A444UP60"/>